<keyword evidence="5" id="KW-1185">Reference proteome</keyword>
<keyword evidence="4" id="KW-0131">Cell cycle</keyword>
<dbReference type="SUPFAM" id="SSF52540">
    <property type="entry name" value="P-loop containing nucleoside triphosphate hydrolases"/>
    <property type="match status" value="1"/>
</dbReference>
<feature type="domain" description="AAA" evidence="3">
    <location>
        <begin position="21"/>
        <end position="177"/>
    </location>
</feature>
<dbReference type="OrthoDB" id="9816297at2"/>
<dbReference type="Gene3D" id="3.40.50.300">
    <property type="entry name" value="P-loop containing nucleotide triphosphate hydrolases"/>
    <property type="match status" value="1"/>
</dbReference>
<dbReference type="GO" id="GO:0009898">
    <property type="term" value="C:cytoplasmic side of plasma membrane"/>
    <property type="evidence" value="ECO:0007669"/>
    <property type="project" value="TreeGrafter"/>
</dbReference>
<dbReference type="GO" id="GO:0005829">
    <property type="term" value="C:cytosol"/>
    <property type="evidence" value="ECO:0007669"/>
    <property type="project" value="TreeGrafter"/>
</dbReference>
<accession>A0A380BGA3</accession>
<dbReference type="PANTHER" id="PTHR43384">
    <property type="entry name" value="SEPTUM SITE-DETERMINING PROTEIN MIND HOMOLOG, CHLOROPLASTIC-RELATED"/>
    <property type="match status" value="1"/>
</dbReference>
<evidence type="ECO:0000313" key="5">
    <source>
        <dbReference type="Proteomes" id="UP000254519"/>
    </source>
</evidence>
<sequence length="288" mass="32086">MRDQAESLRLKMLASSGELARTIAVVSGKGGVGKSNFSTNFAHALLKQGKKVVIVDMDIGMGNIHILLGKSPQHSLMDYLIGTEGINSIINQTEEGLDFISGGSGLEAIMEWSDDTFERLTVAFEHLQRTYDFVLFDMGAGATKRVIELLIAIDEIIVISTNEPTSITDAYSMMKFIFMKDPDKSFYLVGNRVTKANGGNDAVLRLQFAMKKFLQKETTILGFLPEETVVQKSVIAQTPYFLTHPNALISKRLLTMTEVFTNFNRKQENQKRLGFIGTLKNIFTRGRD</sequence>
<organism evidence="4 5">
    <name type="scientific">Sporosarcina pasteurii</name>
    <name type="common">Bacillus pasteurii</name>
    <dbReference type="NCBI Taxonomy" id="1474"/>
    <lineage>
        <taxon>Bacteria</taxon>
        <taxon>Bacillati</taxon>
        <taxon>Bacillota</taxon>
        <taxon>Bacilli</taxon>
        <taxon>Bacillales</taxon>
        <taxon>Caryophanaceae</taxon>
        <taxon>Sporosarcina</taxon>
    </lineage>
</organism>
<dbReference type="GO" id="GO:0051301">
    <property type="term" value="P:cell division"/>
    <property type="evidence" value="ECO:0007669"/>
    <property type="project" value="UniProtKB-KW"/>
</dbReference>
<dbReference type="EMBL" id="UGYZ01000002">
    <property type="protein sequence ID" value="SUJ00875.1"/>
    <property type="molecule type" value="Genomic_DNA"/>
</dbReference>
<dbReference type="PIRSF" id="PIRSF003092">
    <property type="entry name" value="MinD"/>
    <property type="match status" value="1"/>
</dbReference>
<evidence type="ECO:0000256" key="2">
    <source>
        <dbReference type="ARBA" id="ARBA00022840"/>
    </source>
</evidence>
<dbReference type="InterPro" id="IPR025501">
    <property type="entry name" value="MinD_FleN"/>
</dbReference>
<dbReference type="InterPro" id="IPR027417">
    <property type="entry name" value="P-loop_NTPase"/>
</dbReference>
<dbReference type="InterPro" id="IPR033875">
    <property type="entry name" value="FlhG"/>
</dbReference>
<dbReference type="RefSeq" id="WP_115360471.1">
    <property type="nucleotide sequence ID" value="NZ_CP038012.1"/>
</dbReference>
<keyword evidence="4" id="KW-0132">Cell division</keyword>
<dbReference type="AlphaFoldDB" id="A0A380BGA3"/>
<dbReference type="CDD" id="cd02038">
    <property type="entry name" value="FlhG-like"/>
    <property type="match status" value="1"/>
</dbReference>
<dbReference type="InterPro" id="IPR050625">
    <property type="entry name" value="ParA/MinD_ATPase"/>
</dbReference>
<reference evidence="4 5" key="1">
    <citation type="submission" date="2018-06" db="EMBL/GenBank/DDBJ databases">
        <authorList>
            <consortium name="Pathogen Informatics"/>
            <person name="Doyle S."/>
        </authorList>
    </citation>
    <scope>NUCLEOTIDE SEQUENCE [LARGE SCALE GENOMIC DNA]</scope>
    <source>
        <strain evidence="5">ATCC 11859 / DSM 33 / NCIB 8841 / NCTC 4822</strain>
    </source>
</reference>
<evidence type="ECO:0000256" key="1">
    <source>
        <dbReference type="ARBA" id="ARBA00022741"/>
    </source>
</evidence>
<gene>
    <name evidence="4" type="primary">ylxH_1</name>
    <name evidence="4" type="ORF">NCTC4822_01064</name>
</gene>
<dbReference type="Pfam" id="PF13614">
    <property type="entry name" value="AAA_31"/>
    <property type="match status" value="1"/>
</dbReference>
<evidence type="ECO:0000313" key="4">
    <source>
        <dbReference type="EMBL" id="SUJ00875.1"/>
    </source>
</evidence>
<dbReference type="Proteomes" id="UP000254519">
    <property type="component" value="Unassembled WGS sequence"/>
</dbReference>
<keyword evidence="1" id="KW-0547">Nucleotide-binding</keyword>
<dbReference type="GO" id="GO:0016887">
    <property type="term" value="F:ATP hydrolysis activity"/>
    <property type="evidence" value="ECO:0007669"/>
    <property type="project" value="TreeGrafter"/>
</dbReference>
<evidence type="ECO:0000259" key="3">
    <source>
        <dbReference type="Pfam" id="PF13614"/>
    </source>
</evidence>
<protein>
    <submittedName>
        <fullName evidence="4">Cell division inhibitor MinD</fullName>
    </submittedName>
</protein>
<name>A0A380BGA3_SPOPA</name>
<dbReference type="InterPro" id="IPR025669">
    <property type="entry name" value="AAA_dom"/>
</dbReference>
<keyword evidence="2" id="KW-0067">ATP-binding</keyword>
<proteinExistence type="predicted"/>
<dbReference type="GO" id="GO:0005524">
    <property type="term" value="F:ATP binding"/>
    <property type="evidence" value="ECO:0007669"/>
    <property type="project" value="UniProtKB-KW"/>
</dbReference>
<dbReference type="GO" id="GO:0051782">
    <property type="term" value="P:negative regulation of cell division"/>
    <property type="evidence" value="ECO:0007669"/>
    <property type="project" value="TreeGrafter"/>
</dbReference>
<dbReference type="PANTHER" id="PTHR43384:SF4">
    <property type="entry name" value="CELLULOSE BIOSYNTHESIS PROTEIN BCSQ-RELATED"/>
    <property type="match status" value="1"/>
</dbReference>